<name>A0A1F5PIH2_9BACT</name>
<reference evidence="2 3" key="1">
    <citation type="journal article" date="2016" name="Nat. Commun.">
        <title>Thousands of microbial genomes shed light on interconnected biogeochemical processes in an aquifer system.</title>
        <authorList>
            <person name="Anantharaman K."/>
            <person name="Brown C.T."/>
            <person name="Hug L.A."/>
            <person name="Sharon I."/>
            <person name="Castelle C.J."/>
            <person name="Probst A.J."/>
            <person name="Thomas B.C."/>
            <person name="Singh A."/>
            <person name="Wilkins M.J."/>
            <person name="Karaoz U."/>
            <person name="Brodie E.L."/>
            <person name="Williams K.H."/>
            <person name="Hubbard S.S."/>
            <person name="Banfield J.F."/>
        </authorList>
    </citation>
    <scope>NUCLEOTIDE SEQUENCE [LARGE SCALE GENOMIC DNA]</scope>
</reference>
<feature type="transmembrane region" description="Helical" evidence="1">
    <location>
        <begin position="108"/>
        <end position="128"/>
    </location>
</feature>
<accession>A0A1F5PIH2</accession>
<gene>
    <name evidence="2" type="ORF">A2722_03485</name>
</gene>
<comment type="caution">
    <text evidence="2">The sequence shown here is derived from an EMBL/GenBank/DDBJ whole genome shotgun (WGS) entry which is preliminary data.</text>
</comment>
<sequence length="738" mass="82211">MGGLVARMTDREWKRLLESRIVKFRPHRFSSAAPRDLRQILSAQASGQPIIFENGAFVKEPVSHTLRYERLAGFFSESVIKTRELIERCYVYLRSILRIDPRILRTRAPSLAVFLGIALLTLSVFPLLQGFENKRLASSQVMGAATEAFEDLQSGGVSMLNADYATAHTDLSRAYDGFSQAVESLQGLGSLINAMPQTEEGRTLLLAGQDATLALQYLSAGMDNFQSLRLGPSGLVSETDRSPDLIAGLQNFQEALKYLTSLKSELQSVRLDSIPQEYRDRVASMTQMLDKLTPGISELIKLHELLIGFLEGDKTYLMLFQNSRELRATGGFIGTYGIISLHQGQIANLKIESVYNPDGQLKDRIVPPLPLQQYLTTQWGLRDSNWFFDFPQSAREAADFLDREVGQKVDGVMAFTPALFERLMQLVGPIAMPEYGEVLTAENFTDVVQYRTSVAYDRVLNQPKKFLADFAPRLLLRLNGLTSDGWLQFLDIIVQSLQRKDILLTSFSPDVQGKFSELRWTGAVREAPSDYLAIVDSNVGAGKTDQNISEDITLESQIQSDGSVDHRLHIHLTYRKGSEKLFPVNKTYARVYVPKGSYVLSAVGFDALPHPAANSGILDPQVALLESNMEQHEGNVFVSEESGKTVFAGWIIMTPDTARDLLLVYRTPKIALKSGDLWSYSMLFQRQPGGRGRTYHANIQLPAVASVLKTYPDAVATDGSLRFEGTQDFDTAWGAVYQ</sequence>
<keyword evidence="1" id="KW-0472">Membrane</keyword>
<evidence type="ECO:0008006" key="4">
    <source>
        <dbReference type="Google" id="ProtNLM"/>
    </source>
</evidence>
<protein>
    <recommendedName>
        <fullName evidence="4">DUF4012 domain-containing protein</fullName>
    </recommendedName>
</protein>
<evidence type="ECO:0000256" key="1">
    <source>
        <dbReference type="SAM" id="Phobius"/>
    </source>
</evidence>
<evidence type="ECO:0000313" key="2">
    <source>
        <dbReference type="EMBL" id="OGE89725.1"/>
    </source>
</evidence>
<dbReference type="Pfam" id="PF13196">
    <property type="entry name" value="DUF4012"/>
    <property type="match status" value="1"/>
</dbReference>
<dbReference type="EMBL" id="MFEO01000017">
    <property type="protein sequence ID" value="OGE89725.1"/>
    <property type="molecule type" value="Genomic_DNA"/>
</dbReference>
<dbReference type="InterPro" id="IPR025101">
    <property type="entry name" value="DUF4012"/>
</dbReference>
<dbReference type="Proteomes" id="UP000178377">
    <property type="component" value="Unassembled WGS sequence"/>
</dbReference>
<keyword evidence="1" id="KW-1133">Transmembrane helix</keyword>
<evidence type="ECO:0000313" key="3">
    <source>
        <dbReference type="Proteomes" id="UP000178377"/>
    </source>
</evidence>
<dbReference type="AlphaFoldDB" id="A0A1F5PIH2"/>
<proteinExistence type="predicted"/>
<organism evidence="2 3">
    <name type="scientific">Candidatus Doudnabacteria bacterium RIFCSPHIGHO2_01_FULL_50_11</name>
    <dbReference type="NCBI Taxonomy" id="1817828"/>
    <lineage>
        <taxon>Bacteria</taxon>
        <taxon>Candidatus Doudnaibacteriota</taxon>
    </lineage>
</organism>
<keyword evidence="1" id="KW-0812">Transmembrane</keyword>
<dbReference type="STRING" id="1817828.A2722_03485"/>